<dbReference type="Pfam" id="PF00324">
    <property type="entry name" value="AA_permease"/>
    <property type="match status" value="1"/>
</dbReference>
<name>A0A7H4N3H9_9ENTR</name>
<dbReference type="AlphaFoldDB" id="A0A7H4N3H9"/>
<keyword evidence="7 8" id="KW-0472">Membrane</keyword>
<comment type="caution">
    <text evidence="10">The sequence shown here is derived from an EMBL/GenBank/DDBJ whole genome shotgun (WGS) entry which is preliminary data.</text>
</comment>
<comment type="subcellular location">
    <subcellularLocation>
        <location evidence="1">Cell membrane</location>
        <topology evidence="1">Multi-pass membrane protein</topology>
    </subcellularLocation>
</comment>
<feature type="transmembrane region" description="Helical" evidence="8">
    <location>
        <begin position="201"/>
        <end position="226"/>
    </location>
</feature>
<keyword evidence="2" id="KW-0813">Transport</keyword>
<feature type="transmembrane region" description="Helical" evidence="8">
    <location>
        <begin position="238"/>
        <end position="259"/>
    </location>
</feature>
<dbReference type="PANTHER" id="PTHR43495">
    <property type="entry name" value="GABA PERMEASE"/>
    <property type="match status" value="1"/>
</dbReference>
<dbReference type="GO" id="GO:0005886">
    <property type="term" value="C:plasma membrane"/>
    <property type="evidence" value="ECO:0007669"/>
    <property type="project" value="UniProtKB-SubCell"/>
</dbReference>
<keyword evidence="4 8" id="KW-0812">Transmembrane</keyword>
<feature type="transmembrane region" description="Helical" evidence="8">
    <location>
        <begin position="46"/>
        <end position="67"/>
    </location>
</feature>
<gene>
    <name evidence="10" type="primary">proY_1</name>
    <name evidence="10" type="ORF">NCTC11685_01811</name>
</gene>
<dbReference type="InterPro" id="IPR004841">
    <property type="entry name" value="AA-permease/SLC12A_dom"/>
</dbReference>
<keyword evidence="6 8" id="KW-1133">Transmembrane helix</keyword>
<evidence type="ECO:0000256" key="5">
    <source>
        <dbReference type="ARBA" id="ARBA00022970"/>
    </source>
</evidence>
<feature type="transmembrane region" description="Helical" evidence="8">
    <location>
        <begin position="79"/>
        <end position="102"/>
    </location>
</feature>
<reference evidence="10 11" key="1">
    <citation type="submission" date="2018-06" db="EMBL/GenBank/DDBJ databases">
        <authorList>
            <consortium name="Pathogen Informatics"/>
            <person name="Doyle S."/>
        </authorList>
    </citation>
    <scope>NUCLEOTIDE SEQUENCE [LARGE SCALE GENOMIC DNA]</scope>
    <source>
        <strain evidence="10 11">NCTC11685</strain>
    </source>
</reference>
<feature type="domain" description="Amino acid permease/ SLC12A" evidence="9">
    <location>
        <begin position="1"/>
        <end position="263"/>
    </location>
</feature>
<dbReference type="Gene3D" id="1.20.1740.10">
    <property type="entry name" value="Amino acid/polyamine transporter I"/>
    <property type="match status" value="1"/>
</dbReference>
<dbReference type="EMBL" id="UGMS01000001">
    <property type="protein sequence ID" value="STV77159.1"/>
    <property type="molecule type" value="Genomic_DNA"/>
</dbReference>
<dbReference type="PANTHER" id="PTHR43495:SF6">
    <property type="entry name" value="THREONINE_SERINE TRANSPORTER YBXG-RELATED"/>
    <property type="match status" value="1"/>
</dbReference>
<evidence type="ECO:0000256" key="4">
    <source>
        <dbReference type="ARBA" id="ARBA00022692"/>
    </source>
</evidence>
<evidence type="ECO:0000256" key="2">
    <source>
        <dbReference type="ARBA" id="ARBA00022448"/>
    </source>
</evidence>
<sequence>MVAIIAMIVAGGSIIFFGFGNAFPATGLENLWSHGGFAPNGWEGIIASLGIVMFAFGGVEIIGVTAAEAKNPQKVIPQAINTIPLRIVLFYVCTLAILMAIFPWNSFGERGSPFVLIFDGLGIPAAATILNIIVISASISAINSDIFGAGRMMYGMAKEGLAPKSFQRIASNGVPWMTVVVMGVALLAAVVLNYLMPEQVFVLIASLAAFATVWVWLMILLAHFAMRRGLSAEERGNIAFPVPFWPVAPLLTLLFMGLVHRGAGGWWRRRGFALIAGLVWLGLLTAVWFARVRQKRRAGGDGVVIVWFTRVAADALPGLPNRTHL</sequence>
<accession>A0A7H4N3H9</accession>
<evidence type="ECO:0000313" key="11">
    <source>
        <dbReference type="Proteomes" id="UP000254863"/>
    </source>
</evidence>
<feature type="transmembrane region" description="Helical" evidence="8">
    <location>
        <begin position="174"/>
        <end position="195"/>
    </location>
</feature>
<dbReference type="GO" id="GO:0006865">
    <property type="term" value="P:amino acid transport"/>
    <property type="evidence" value="ECO:0007669"/>
    <property type="project" value="UniProtKB-KW"/>
</dbReference>
<evidence type="ECO:0000313" key="10">
    <source>
        <dbReference type="EMBL" id="STV77159.1"/>
    </source>
</evidence>
<evidence type="ECO:0000256" key="3">
    <source>
        <dbReference type="ARBA" id="ARBA00022475"/>
    </source>
</evidence>
<proteinExistence type="predicted"/>
<evidence type="ECO:0000259" key="9">
    <source>
        <dbReference type="Pfam" id="PF00324"/>
    </source>
</evidence>
<evidence type="ECO:0000256" key="1">
    <source>
        <dbReference type="ARBA" id="ARBA00004651"/>
    </source>
</evidence>
<dbReference type="GO" id="GO:0055085">
    <property type="term" value="P:transmembrane transport"/>
    <property type="evidence" value="ECO:0007669"/>
    <property type="project" value="InterPro"/>
</dbReference>
<protein>
    <submittedName>
        <fullName evidence="10">Putative amino acid permease</fullName>
    </submittedName>
</protein>
<dbReference type="Proteomes" id="UP000254863">
    <property type="component" value="Unassembled WGS sequence"/>
</dbReference>
<evidence type="ECO:0000256" key="7">
    <source>
        <dbReference type="ARBA" id="ARBA00023136"/>
    </source>
</evidence>
<organism evidence="10 11">
    <name type="scientific">Klebsiella michiganensis</name>
    <dbReference type="NCBI Taxonomy" id="1134687"/>
    <lineage>
        <taxon>Bacteria</taxon>
        <taxon>Pseudomonadati</taxon>
        <taxon>Pseudomonadota</taxon>
        <taxon>Gammaproteobacteria</taxon>
        <taxon>Enterobacterales</taxon>
        <taxon>Enterobacteriaceae</taxon>
        <taxon>Klebsiella/Raoultella group</taxon>
        <taxon>Klebsiella</taxon>
    </lineage>
</organism>
<feature type="transmembrane region" description="Helical" evidence="8">
    <location>
        <begin position="271"/>
        <end position="290"/>
    </location>
</feature>
<evidence type="ECO:0000256" key="8">
    <source>
        <dbReference type="SAM" id="Phobius"/>
    </source>
</evidence>
<keyword evidence="3" id="KW-1003">Cell membrane</keyword>
<keyword evidence="5" id="KW-0029">Amino-acid transport</keyword>
<feature type="transmembrane region" description="Helical" evidence="8">
    <location>
        <begin position="114"/>
        <end position="142"/>
    </location>
</feature>
<evidence type="ECO:0000256" key="6">
    <source>
        <dbReference type="ARBA" id="ARBA00022989"/>
    </source>
</evidence>